<dbReference type="InParanoid" id="A0A068VC17"/>
<evidence type="ECO:0000313" key="1">
    <source>
        <dbReference type="EMBL" id="CDP17193.1"/>
    </source>
</evidence>
<protein>
    <submittedName>
        <fullName evidence="1">Uncharacterized protein</fullName>
    </submittedName>
</protein>
<dbReference type="STRING" id="49390.A0A068VC17"/>
<gene>
    <name evidence="1" type="ORF">GSCOC_T00000660001</name>
</gene>
<dbReference type="InterPro" id="IPR052965">
    <property type="entry name" value="Pigment-catalase-like"/>
</dbReference>
<dbReference type="Gramene" id="CDP17193">
    <property type="protein sequence ID" value="CDP17193"/>
    <property type="gene ID" value="GSCOC_T00000660001"/>
</dbReference>
<organism evidence="1 2">
    <name type="scientific">Coffea canephora</name>
    <name type="common">Robusta coffee</name>
    <dbReference type="NCBI Taxonomy" id="49390"/>
    <lineage>
        <taxon>Eukaryota</taxon>
        <taxon>Viridiplantae</taxon>
        <taxon>Streptophyta</taxon>
        <taxon>Embryophyta</taxon>
        <taxon>Tracheophyta</taxon>
        <taxon>Spermatophyta</taxon>
        <taxon>Magnoliopsida</taxon>
        <taxon>eudicotyledons</taxon>
        <taxon>Gunneridae</taxon>
        <taxon>Pentapetalae</taxon>
        <taxon>asterids</taxon>
        <taxon>lamiids</taxon>
        <taxon>Gentianales</taxon>
        <taxon>Rubiaceae</taxon>
        <taxon>Ixoroideae</taxon>
        <taxon>Gardenieae complex</taxon>
        <taxon>Bertiereae - Coffeeae clade</taxon>
        <taxon>Coffeeae</taxon>
        <taxon>Coffea</taxon>
    </lineage>
</organism>
<dbReference type="PANTHER" id="PTHR31694:SF26">
    <property type="entry name" value="OS05G0151100 PROTEIN"/>
    <property type="match status" value="1"/>
</dbReference>
<keyword evidence="2" id="KW-1185">Reference proteome</keyword>
<dbReference type="AlphaFoldDB" id="A0A068VC17"/>
<proteinExistence type="predicted"/>
<dbReference type="Pfam" id="PF13668">
    <property type="entry name" value="Ferritin_2"/>
    <property type="match status" value="1"/>
</dbReference>
<sequence length="118" mass="13439">MLYTEKMLYSYLYKVQEVATILIFHSPLQVSRSDIESLQFAQNLEFLQAEWFLRGALGHGLDGFRVYRFLIGCAAPIGVLKPIWTSSRKVLQPFGYQGVGHLRALQDAVGLIPRPRLI</sequence>
<dbReference type="PhylomeDB" id="A0A068VC17"/>
<dbReference type="OMA" id="MEPRHGK"/>
<name>A0A068VC17_COFCA</name>
<dbReference type="EMBL" id="HG739232">
    <property type="protein sequence ID" value="CDP17193.1"/>
    <property type="molecule type" value="Genomic_DNA"/>
</dbReference>
<evidence type="ECO:0000313" key="2">
    <source>
        <dbReference type="Proteomes" id="UP000295252"/>
    </source>
</evidence>
<accession>A0A068VC17</accession>
<dbReference type="Proteomes" id="UP000295252">
    <property type="component" value="Chromosome IV"/>
</dbReference>
<reference evidence="2" key="1">
    <citation type="journal article" date="2014" name="Science">
        <title>The coffee genome provides insight into the convergent evolution of caffeine biosynthesis.</title>
        <authorList>
            <person name="Denoeud F."/>
            <person name="Carretero-Paulet L."/>
            <person name="Dereeper A."/>
            <person name="Droc G."/>
            <person name="Guyot R."/>
            <person name="Pietrella M."/>
            <person name="Zheng C."/>
            <person name="Alberti A."/>
            <person name="Anthony F."/>
            <person name="Aprea G."/>
            <person name="Aury J.M."/>
            <person name="Bento P."/>
            <person name="Bernard M."/>
            <person name="Bocs S."/>
            <person name="Campa C."/>
            <person name="Cenci A."/>
            <person name="Combes M.C."/>
            <person name="Crouzillat D."/>
            <person name="Da Silva C."/>
            <person name="Daddiego L."/>
            <person name="De Bellis F."/>
            <person name="Dussert S."/>
            <person name="Garsmeur O."/>
            <person name="Gayraud T."/>
            <person name="Guignon V."/>
            <person name="Jahn K."/>
            <person name="Jamilloux V."/>
            <person name="Joet T."/>
            <person name="Labadie K."/>
            <person name="Lan T."/>
            <person name="Leclercq J."/>
            <person name="Lepelley M."/>
            <person name="Leroy T."/>
            <person name="Li L.T."/>
            <person name="Librado P."/>
            <person name="Lopez L."/>
            <person name="Munoz A."/>
            <person name="Noel B."/>
            <person name="Pallavicini A."/>
            <person name="Perrotta G."/>
            <person name="Poncet V."/>
            <person name="Pot D."/>
            <person name="Priyono X."/>
            <person name="Rigoreau M."/>
            <person name="Rouard M."/>
            <person name="Rozas J."/>
            <person name="Tranchant-Dubreuil C."/>
            <person name="VanBuren R."/>
            <person name="Zhang Q."/>
            <person name="Andrade A.C."/>
            <person name="Argout X."/>
            <person name="Bertrand B."/>
            <person name="de Kochko A."/>
            <person name="Graziosi G."/>
            <person name="Henry R.J."/>
            <person name="Jayarama X."/>
            <person name="Ming R."/>
            <person name="Nagai C."/>
            <person name="Rounsley S."/>
            <person name="Sankoff D."/>
            <person name="Giuliano G."/>
            <person name="Albert V.A."/>
            <person name="Wincker P."/>
            <person name="Lashermes P."/>
        </authorList>
    </citation>
    <scope>NUCLEOTIDE SEQUENCE [LARGE SCALE GENOMIC DNA]</scope>
    <source>
        <strain evidence="2">cv. DH200-94</strain>
    </source>
</reference>
<dbReference type="PANTHER" id="PTHR31694">
    <property type="entry name" value="DESICCATION-LIKE PROTEIN"/>
    <property type="match status" value="1"/>
</dbReference>